<name>A0A2M9C6C8_9FLAO</name>
<dbReference type="PANTHER" id="PTHR24567">
    <property type="entry name" value="CRP FAMILY TRANSCRIPTIONAL REGULATORY PROTEIN"/>
    <property type="match status" value="1"/>
</dbReference>
<evidence type="ECO:0000256" key="3">
    <source>
        <dbReference type="ARBA" id="ARBA00023163"/>
    </source>
</evidence>
<keyword evidence="1" id="KW-0805">Transcription regulation</keyword>
<dbReference type="EMBL" id="PGFD01000001">
    <property type="protein sequence ID" value="PJJ66390.1"/>
    <property type="molecule type" value="Genomic_DNA"/>
</dbReference>
<evidence type="ECO:0000313" key="6">
    <source>
        <dbReference type="EMBL" id="PJJ66390.1"/>
    </source>
</evidence>
<dbReference type="PROSITE" id="PS51063">
    <property type="entry name" value="HTH_CRP_2"/>
    <property type="match status" value="1"/>
</dbReference>
<dbReference type="CDD" id="cd00038">
    <property type="entry name" value="CAP_ED"/>
    <property type="match status" value="1"/>
</dbReference>
<dbReference type="Pfam" id="PF00027">
    <property type="entry name" value="cNMP_binding"/>
    <property type="match status" value="1"/>
</dbReference>
<keyword evidence="7" id="KW-1185">Reference proteome</keyword>
<dbReference type="PROSITE" id="PS50042">
    <property type="entry name" value="CNMP_BINDING_3"/>
    <property type="match status" value="1"/>
</dbReference>
<dbReference type="RefSeq" id="WP_100375188.1">
    <property type="nucleotide sequence ID" value="NZ_PGFD01000001.1"/>
</dbReference>
<dbReference type="SMART" id="SM00419">
    <property type="entry name" value="HTH_CRP"/>
    <property type="match status" value="1"/>
</dbReference>
<dbReference type="SUPFAM" id="SSF51206">
    <property type="entry name" value="cAMP-binding domain-like"/>
    <property type="match status" value="1"/>
</dbReference>
<keyword evidence="3" id="KW-0804">Transcription</keyword>
<keyword evidence="2" id="KW-0238">DNA-binding</keyword>
<dbReference type="SMART" id="SM00100">
    <property type="entry name" value="cNMP"/>
    <property type="match status" value="1"/>
</dbReference>
<dbReference type="PRINTS" id="PR00034">
    <property type="entry name" value="HTHCRP"/>
</dbReference>
<dbReference type="OrthoDB" id="667966at2"/>
<dbReference type="GO" id="GO:0003677">
    <property type="term" value="F:DNA binding"/>
    <property type="evidence" value="ECO:0007669"/>
    <property type="project" value="UniProtKB-KW"/>
</dbReference>
<dbReference type="SUPFAM" id="SSF46785">
    <property type="entry name" value="Winged helix' DNA-binding domain"/>
    <property type="match status" value="1"/>
</dbReference>
<dbReference type="Proteomes" id="UP000228740">
    <property type="component" value="Unassembled WGS sequence"/>
</dbReference>
<dbReference type="PANTHER" id="PTHR24567:SF28">
    <property type="entry name" value="LISTERIOLYSIN REGULATORY PROTEIN"/>
    <property type="match status" value="1"/>
</dbReference>
<accession>A0A2M9C6C8</accession>
<evidence type="ECO:0000256" key="1">
    <source>
        <dbReference type="ARBA" id="ARBA00023015"/>
    </source>
</evidence>
<proteinExistence type="predicted"/>
<dbReference type="InterPro" id="IPR050397">
    <property type="entry name" value="Env_Response_Regulators"/>
</dbReference>
<protein>
    <submittedName>
        <fullName evidence="6">CRP-like cAMP-binding protein</fullName>
    </submittedName>
</protein>
<dbReference type="Gene3D" id="2.60.120.10">
    <property type="entry name" value="Jelly Rolls"/>
    <property type="match status" value="1"/>
</dbReference>
<feature type="domain" description="Cyclic nucleotide-binding" evidence="4">
    <location>
        <begin position="18"/>
        <end position="117"/>
    </location>
</feature>
<dbReference type="InterPro" id="IPR014710">
    <property type="entry name" value="RmlC-like_jellyroll"/>
</dbReference>
<evidence type="ECO:0000259" key="5">
    <source>
        <dbReference type="PROSITE" id="PS51063"/>
    </source>
</evidence>
<gene>
    <name evidence="6" type="ORF">CLV73_0365</name>
</gene>
<evidence type="ECO:0000259" key="4">
    <source>
        <dbReference type="PROSITE" id="PS50042"/>
    </source>
</evidence>
<reference evidence="6 7" key="1">
    <citation type="submission" date="2017-11" db="EMBL/GenBank/DDBJ databases">
        <title>Genomic Encyclopedia of Archaeal and Bacterial Type Strains, Phase II (KMG-II): From Individual Species to Whole Genera.</title>
        <authorList>
            <person name="Goeker M."/>
        </authorList>
    </citation>
    <scope>NUCLEOTIDE SEQUENCE [LARGE SCALE GENOMIC DNA]</scope>
    <source>
        <strain evidence="6 7">DSM 27617</strain>
    </source>
</reference>
<organism evidence="6 7">
    <name type="scientific">Chryseobacterium geocarposphaerae</name>
    <dbReference type="NCBI Taxonomy" id="1416776"/>
    <lineage>
        <taxon>Bacteria</taxon>
        <taxon>Pseudomonadati</taxon>
        <taxon>Bacteroidota</taxon>
        <taxon>Flavobacteriia</taxon>
        <taxon>Flavobacteriales</taxon>
        <taxon>Weeksellaceae</taxon>
        <taxon>Chryseobacterium group</taxon>
        <taxon>Chryseobacterium</taxon>
    </lineage>
</organism>
<dbReference type="InterPro" id="IPR018490">
    <property type="entry name" value="cNMP-bd_dom_sf"/>
</dbReference>
<sequence length="198" mass="22914">MIIKENLLLEYGAEFIEYKAKEIICSKDGTPGNYLQISKGIVELNNYHEDGKEFTLNILYEGQSIGESLLFNGRGYPMYVIARTDCRLLKLPKERFLQLIKDNADAMDSLLKYISDRLFYKYLMLFNNSATDPSVKIKYLIDYYKEASSKAGKYEYEVPLTRKQIANLTGLRVETVIRTVKKMESEHVLKMEGGKILY</sequence>
<dbReference type="GO" id="GO:0005829">
    <property type="term" value="C:cytosol"/>
    <property type="evidence" value="ECO:0007669"/>
    <property type="project" value="TreeGrafter"/>
</dbReference>
<dbReference type="InterPro" id="IPR036388">
    <property type="entry name" value="WH-like_DNA-bd_sf"/>
</dbReference>
<evidence type="ECO:0000313" key="7">
    <source>
        <dbReference type="Proteomes" id="UP000228740"/>
    </source>
</evidence>
<comment type="caution">
    <text evidence="6">The sequence shown here is derived from an EMBL/GenBank/DDBJ whole genome shotgun (WGS) entry which is preliminary data.</text>
</comment>
<dbReference type="InterPro" id="IPR000595">
    <property type="entry name" value="cNMP-bd_dom"/>
</dbReference>
<dbReference type="InterPro" id="IPR012318">
    <property type="entry name" value="HTH_CRP"/>
</dbReference>
<dbReference type="InterPro" id="IPR036390">
    <property type="entry name" value="WH_DNA-bd_sf"/>
</dbReference>
<feature type="domain" description="HTH crp-type" evidence="5">
    <location>
        <begin position="131"/>
        <end position="198"/>
    </location>
</feature>
<dbReference type="Gene3D" id="1.10.10.10">
    <property type="entry name" value="Winged helix-like DNA-binding domain superfamily/Winged helix DNA-binding domain"/>
    <property type="match status" value="1"/>
</dbReference>
<evidence type="ECO:0000256" key="2">
    <source>
        <dbReference type="ARBA" id="ARBA00023125"/>
    </source>
</evidence>
<dbReference type="GO" id="GO:0003700">
    <property type="term" value="F:DNA-binding transcription factor activity"/>
    <property type="evidence" value="ECO:0007669"/>
    <property type="project" value="TreeGrafter"/>
</dbReference>
<dbReference type="Pfam" id="PF13545">
    <property type="entry name" value="HTH_Crp_2"/>
    <property type="match status" value="1"/>
</dbReference>
<dbReference type="AlphaFoldDB" id="A0A2M9C6C8"/>